<proteinExistence type="predicted"/>
<accession>A0A915HZZ5</accession>
<dbReference type="Proteomes" id="UP000887565">
    <property type="component" value="Unplaced"/>
</dbReference>
<dbReference type="InterPro" id="IPR044927">
    <property type="entry name" value="Endonuclea_NS_2"/>
</dbReference>
<evidence type="ECO:0000313" key="2">
    <source>
        <dbReference type="Proteomes" id="UP000887565"/>
    </source>
</evidence>
<keyword evidence="2" id="KW-1185">Reference proteome</keyword>
<feature type="domain" description="Type VII secretion system protein EssD-like" evidence="1">
    <location>
        <begin position="131"/>
        <end position="204"/>
    </location>
</feature>
<dbReference type="WBParaSite" id="nRc.2.0.1.t07019-RA">
    <property type="protein sequence ID" value="nRc.2.0.1.t07019-RA"/>
    <property type="gene ID" value="nRc.2.0.1.g07019"/>
</dbReference>
<dbReference type="Gene3D" id="3.40.570.10">
    <property type="entry name" value="Extracellular Endonuclease, subunit A"/>
    <property type="match status" value="1"/>
</dbReference>
<sequence length="294" mass="34439">MRTILAMKKLQVLKAYHFTKNNPTMSSVQSSAAFFLLVIAITCYAISREDFEREFLRRLNSDPENMRHWALPANAQATNTEISVLLRFTQETNERVEALIADIRNPLPAPGTRVNFGPSHTQYMRNVLGGREGDERGHILAHSLGGPAHNHNLFPQHRCSNRNYNVRHLLLDWYNLEQAMRDHMNLHMDNRVEFRVLFDFPDESVGFPNYNRPRTVHVNARFINRFGLLDDEYDFYVENRPGVFVEPSLSKIYKKPPPTTTHMPFHWDTTVIDRKFTFDIDRPNYICHFWAHKA</sequence>
<dbReference type="InterPro" id="IPR044929">
    <property type="entry name" value="DNA/RNA_non-sp_Endonuclease_sf"/>
</dbReference>
<reference evidence="3" key="1">
    <citation type="submission" date="2022-11" db="UniProtKB">
        <authorList>
            <consortium name="WormBaseParasite"/>
        </authorList>
    </citation>
    <scope>IDENTIFICATION</scope>
</reference>
<name>A0A915HZZ5_ROMCU</name>
<evidence type="ECO:0000259" key="1">
    <source>
        <dbReference type="Pfam" id="PF13930"/>
    </source>
</evidence>
<evidence type="ECO:0000313" key="3">
    <source>
        <dbReference type="WBParaSite" id="nRc.2.0.1.t07019-RA"/>
    </source>
</evidence>
<organism evidence="2 3">
    <name type="scientific">Romanomermis culicivorax</name>
    <name type="common">Nematode worm</name>
    <dbReference type="NCBI Taxonomy" id="13658"/>
    <lineage>
        <taxon>Eukaryota</taxon>
        <taxon>Metazoa</taxon>
        <taxon>Ecdysozoa</taxon>
        <taxon>Nematoda</taxon>
        <taxon>Enoplea</taxon>
        <taxon>Dorylaimia</taxon>
        <taxon>Mermithida</taxon>
        <taxon>Mermithoidea</taxon>
        <taxon>Mermithidae</taxon>
        <taxon>Romanomermis</taxon>
    </lineage>
</organism>
<dbReference type="Pfam" id="PF13930">
    <property type="entry name" value="Endonuclea_NS_2"/>
    <property type="match status" value="1"/>
</dbReference>
<protein>
    <submittedName>
        <fullName evidence="3">Type VII secretion system protein EssD-like domain-containing protein</fullName>
    </submittedName>
</protein>
<dbReference type="AlphaFoldDB" id="A0A915HZZ5"/>